<evidence type="ECO:0000313" key="2">
    <source>
        <dbReference type="Proteomes" id="UP000698752"/>
    </source>
</evidence>
<proteinExistence type="predicted"/>
<evidence type="ECO:0000313" key="1">
    <source>
        <dbReference type="EMBL" id="MBR0648689.1"/>
    </source>
</evidence>
<dbReference type="EMBL" id="JAAEDI010000003">
    <property type="protein sequence ID" value="MBR0648689.1"/>
    <property type="molecule type" value="Genomic_DNA"/>
</dbReference>
<keyword evidence="2" id="KW-1185">Reference proteome</keyword>
<name>A0ABS5ECF4_9PROT</name>
<dbReference type="RefSeq" id="WP_211866050.1">
    <property type="nucleotide sequence ID" value="NZ_JAAEDI010000003.1"/>
</dbReference>
<comment type="caution">
    <text evidence="1">The sequence shown here is derived from an EMBL/GenBank/DDBJ whole genome shotgun (WGS) entry which is preliminary data.</text>
</comment>
<accession>A0ABS5ECF4</accession>
<organism evidence="1 2">
    <name type="scientific">Neoroseomonas terrae</name>
    <dbReference type="NCBI Taxonomy" id="424799"/>
    <lineage>
        <taxon>Bacteria</taxon>
        <taxon>Pseudomonadati</taxon>
        <taxon>Pseudomonadota</taxon>
        <taxon>Alphaproteobacteria</taxon>
        <taxon>Acetobacterales</taxon>
        <taxon>Acetobacteraceae</taxon>
        <taxon>Neoroseomonas</taxon>
    </lineage>
</organism>
<reference evidence="2" key="1">
    <citation type="journal article" date="2021" name="Syst. Appl. Microbiol.">
        <title>Roseomonas hellenica sp. nov., isolated from roots of wild-growing Alkanna tinctoria.</title>
        <authorList>
            <person name="Rat A."/>
            <person name="Naranjo H.D."/>
            <person name="Lebbe L."/>
            <person name="Cnockaert M."/>
            <person name="Krigas N."/>
            <person name="Grigoriadou K."/>
            <person name="Maloupa E."/>
            <person name="Willems A."/>
        </authorList>
    </citation>
    <scope>NUCLEOTIDE SEQUENCE [LARGE SCALE GENOMIC DNA]</scope>
    <source>
        <strain evidence="2">LMG 31159</strain>
    </source>
</reference>
<dbReference type="Proteomes" id="UP000698752">
    <property type="component" value="Unassembled WGS sequence"/>
</dbReference>
<sequence>MALAKVEVASFETAIRKIDRAKHRHLLLGNGFSIALKPDIFSYGSLYENADFSAAPHVPALFEALRTQDFEIVIRHLQDAATVVDVYRPKLTKLAASLRRDAAAIKDALVAAVARRHPDRPYDIMPAQYAACRRFLARFEHIFTLNYDVLLYWTLMQDEVDELKLRPDDGFRHPEDDPDQPYVSWQQANSPTVHYLHGALHLFDRGTEITKYTWSKTDIPIVDQIRKALDEDRYPLFVAEGTSASKRARILHNAYLHKALRSFESCCKPAGNALVIFGHSLAENDNHVLRSIASGGLEHVLVGLYGDPKSRANQEAIANANALIQLRKTRRGSRFPLSVTFYNAGSVRLWG</sequence>
<dbReference type="InterPro" id="IPR032581">
    <property type="entry name" value="DUF4917"/>
</dbReference>
<dbReference type="Pfam" id="PF16263">
    <property type="entry name" value="DUF4917"/>
    <property type="match status" value="1"/>
</dbReference>
<gene>
    <name evidence="1" type="ORF">GXW78_03380</name>
</gene>
<protein>
    <submittedName>
        <fullName evidence="1">DUF4917 family protein</fullName>
    </submittedName>
</protein>